<dbReference type="RefSeq" id="WP_052430227.1">
    <property type="nucleotide sequence ID" value="NZ_BBLT01000006.1"/>
</dbReference>
<proteinExistence type="predicted"/>
<organism evidence="5 6">
    <name type="scientific">Sporocytophaga myxococcoides</name>
    <dbReference type="NCBI Taxonomy" id="153721"/>
    <lineage>
        <taxon>Bacteria</taxon>
        <taxon>Pseudomonadati</taxon>
        <taxon>Bacteroidota</taxon>
        <taxon>Cytophagia</taxon>
        <taxon>Cytophagales</taxon>
        <taxon>Cytophagaceae</taxon>
        <taxon>Sporocytophaga</taxon>
    </lineage>
</organism>
<dbReference type="EMBL" id="BBLT01000006">
    <property type="protein sequence ID" value="GAL85793.1"/>
    <property type="molecule type" value="Genomic_DNA"/>
</dbReference>
<feature type="region of interest" description="Disordered" evidence="1">
    <location>
        <begin position="94"/>
        <end position="117"/>
    </location>
</feature>
<evidence type="ECO:0000313" key="5">
    <source>
        <dbReference type="EMBL" id="GAL85793.1"/>
    </source>
</evidence>
<dbReference type="InterPro" id="IPR012373">
    <property type="entry name" value="Ferrdict_sens_TM"/>
</dbReference>
<dbReference type="OrthoDB" id="1452822at2"/>
<dbReference type="AlphaFoldDB" id="A0A098LIC3"/>
<keyword evidence="2" id="KW-0812">Transmembrane</keyword>
<reference evidence="5 6" key="1">
    <citation type="submission" date="2014-09" db="EMBL/GenBank/DDBJ databases">
        <title>Sporocytophaga myxococcoides PG-01 genome sequencing.</title>
        <authorList>
            <person name="Liu L."/>
            <person name="Gao P.J."/>
            <person name="Chen G.J."/>
            <person name="Wang L.S."/>
        </authorList>
    </citation>
    <scope>NUCLEOTIDE SEQUENCE [LARGE SCALE GENOMIC DNA]</scope>
    <source>
        <strain evidence="5 6">PG-01</strain>
    </source>
</reference>
<keyword evidence="2" id="KW-1133">Transmembrane helix</keyword>
<comment type="caution">
    <text evidence="5">The sequence shown here is derived from an EMBL/GenBank/DDBJ whole genome shotgun (WGS) entry which is preliminary data.</text>
</comment>
<accession>A0A098LIC3</accession>
<dbReference type="Gene3D" id="2.60.120.1440">
    <property type="match status" value="1"/>
</dbReference>
<evidence type="ECO:0000259" key="4">
    <source>
        <dbReference type="Pfam" id="PF16344"/>
    </source>
</evidence>
<dbReference type="PANTHER" id="PTHR30273:SF2">
    <property type="entry name" value="PROTEIN FECR"/>
    <property type="match status" value="1"/>
</dbReference>
<dbReference type="Proteomes" id="UP000030185">
    <property type="component" value="Unassembled WGS sequence"/>
</dbReference>
<evidence type="ECO:0000313" key="6">
    <source>
        <dbReference type="Proteomes" id="UP000030185"/>
    </source>
</evidence>
<dbReference type="Pfam" id="PF16344">
    <property type="entry name" value="FecR_C"/>
    <property type="match status" value="1"/>
</dbReference>
<evidence type="ECO:0000256" key="2">
    <source>
        <dbReference type="SAM" id="Phobius"/>
    </source>
</evidence>
<protein>
    <submittedName>
        <fullName evidence="5">Uncharacterized protein</fullName>
    </submittedName>
</protein>
<dbReference type="eggNOG" id="COG3712">
    <property type="taxonomic scope" value="Bacteria"/>
</dbReference>
<sequence>MKNSKEKDLFKEAMREKFRDEYLLTDHDHDVWSKVYHEISDSKSLPISKKNKWYYVAAAILVFVSALTATIFVLKQNQISSASDITAQTTENPISVPQSLTKDELKQEQSSSIPSSYTDKKTINKTFKQSVEPDFANGLKYLAAEKSVIQNLEDGSVVTLNTATELKKEKVFHNNRNVLIEGEAFFEVTSDKNNPFTVYFDQYKLVVVGTKFNVRNRRGENYSEITVLEGIVNVYDNNTPEGILVTKGQQLTIPVEGNTILKQVDAENFLSWKTGKLDFRKARLEDIALILSRTKETQITLDDNIKKCKFTGDLSGLSIEEAIQVITLTNSLKAEKTEGKIHLTGNSCE</sequence>
<dbReference type="InterPro" id="IPR032508">
    <property type="entry name" value="FecR_C"/>
</dbReference>
<feature type="transmembrane region" description="Helical" evidence="2">
    <location>
        <begin position="53"/>
        <end position="74"/>
    </location>
</feature>
<evidence type="ECO:0000259" key="3">
    <source>
        <dbReference type="Pfam" id="PF04773"/>
    </source>
</evidence>
<evidence type="ECO:0000256" key="1">
    <source>
        <dbReference type="SAM" id="MobiDB-lite"/>
    </source>
</evidence>
<feature type="compositionally biased region" description="Polar residues" evidence="1">
    <location>
        <begin position="108"/>
        <end position="117"/>
    </location>
</feature>
<gene>
    <name evidence="5" type="ORF">MYP_3022</name>
</gene>
<dbReference type="Gene3D" id="3.55.50.30">
    <property type="match status" value="1"/>
</dbReference>
<feature type="domain" description="FecR protein" evidence="3">
    <location>
        <begin position="151"/>
        <end position="232"/>
    </location>
</feature>
<dbReference type="Pfam" id="PF04773">
    <property type="entry name" value="FecR"/>
    <property type="match status" value="1"/>
</dbReference>
<keyword evidence="6" id="KW-1185">Reference proteome</keyword>
<dbReference type="PANTHER" id="PTHR30273">
    <property type="entry name" value="PERIPLASMIC SIGNAL SENSOR AND SIGMA FACTOR ACTIVATOR FECR-RELATED"/>
    <property type="match status" value="1"/>
</dbReference>
<dbReference type="GO" id="GO:0016989">
    <property type="term" value="F:sigma factor antagonist activity"/>
    <property type="evidence" value="ECO:0007669"/>
    <property type="project" value="TreeGrafter"/>
</dbReference>
<feature type="domain" description="Protein FecR C-terminal" evidence="4">
    <location>
        <begin position="276"/>
        <end position="341"/>
    </location>
</feature>
<name>A0A098LIC3_9BACT</name>
<dbReference type="InterPro" id="IPR006860">
    <property type="entry name" value="FecR"/>
</dbReference>
<dbReference type="STRING" id="153721.MYP_3022"/>
<keyword evidence="2" id="KW-0472">Membrane</keyword>